<dbReference type="Gene3D" id="3.40.350.10">
    <property type="entry name" value="Creatinase/prolidase N-terminal domain"/>
    <property type="match status" value="2"/>
</dbReference>
<dbReference type="PANTHER" id="PTHR43763">
    <property type="entry name" value="XAA-PRO AMINOPEPTIDASE 1"/>
    <property type="match status" value="1"/>
</dbReference>
<proteinExistence type="inferred from homology"/>
<evidence type="ECO:0000256" key="3">
    <source>
        <dbReference type="ARBA" id="ARBA00022801"/>
    </source>
</evidence>
<dbReference type="OMA" id="EPGMILS"/>
<feature type="domain" description="Peptidase M24 C-terminal" evidence="6">
    <location>
        <begin position="581"/>
        <end position="644"/>
    </location>
</feature>
<dbReference type="InterPro" id="IPR036005">
    <property type="entry name" value="Creatinase/aminopeptidase-like"/>
</dbReference>
<dbReference type="Proteomes" id="UP000271162">
    <property type="component" value="Unassembled WGS sequence"/>
</dbReference>
<dbReference type="InterPro" id="IPR029149">
    <property type="entry name" value="Creatin/AminoP/Spt16_N"/>
</dbReference>
<dbReference type="AlphaFoldDB" id="A0A0N4YIJ4"/>
<evidence type="ECO:0000313" key="8">
    <source>
        <dbReference type="Proteomes" id="UP000271162"/>
    </source>
</evidence>
<evidence type="ECO:0000313" key="7">
    <source>
        <dbReference type="EMBL" id="VDL80333.1"/>
    </source>
</evidence>
<accession>A0A0N4YIJ4</accession>
<dbReference type="FunFam" id="3.90.230.10:FF:000009">
    <property type="entry name" value="xaa-Pro aminopeptidase 2"/>
    <property type="match status" value="1"/>
</dbReference>
<organism evidence="9">
    <name type="scientific">Nippostrongylus brasiliensis</name>
    <name type="common">Rat hookworm</name>
    <dbReference type="NCBI Taxonomy" id="27835"/>
    <lineage>
        <taxon>Eukaryota</taxon>
        <taxon>Metazoa</taxon>
        <taxon>Ecdysozoa</taxon>
        <taxon>Nematoda</taxon>
        <taxon>Chromadorea</taxon>
        <taxon>Rhabditida</taxon>
        <taxon>Rhabditina</taxon>
        <taxon>Rhabditomorpha</taxon>
        <taxon>Strongyloidea</taxon>
        <taxon>Heligmosomidae</taxon>
        <taxon>Nippostrongylus</taxon>
    </lineage>
</organism>
<dbReference type="Pfam" id="PF00557">
    <property type="entry name" value="Peptidase_M24"/>
    <property type="match status" value="1"/>
</dbReference>
<dbReference type="GO" id="GO:0046872">
    <property type="term" value="F:metal ion binding"/>
    <property type="evidence" value="ECO:0007669"/>
    <property type="project" value="UniProtKB-KW"/>
</dbReference>
<keyword evidence="2" id="KW-0479">Metal-binding</keyword>
<dbReference type="STRING" id="27835.A0A0N4YIJ4"/>
<dbReference type="Gene3D" id="3.90.230.10">
    <property type="entry name" value="Creatinase/methionine aminopeptidase superfamily"/>
    <property type="match status" value="1"/>
</dbReference>
<evidence type="ECO:0000259" key="6">
    <source>
        <dbReference type="Pfam" id="PF16188"/>
    </source>
</evidence>
<gene>
    <name evidence="7" type="ORF">NBR_LOCUS16738</name>
</gene>
<evidence type="ECO:0000259" key="5">
    <source>
        <dbReference type="Pfam" id="PF01321"/>
    </source>
</evidence>
<dbReference type="Pfam" id="PF16188">
    <property type="entry name" value="Peptidase_M24_C"/>
    <property type="match status" value="1"/>
</dbReference>
<feature type="domain" description="Creatinase N-terminal" evidence="5">
    <location>
        <begin position="76"/>
        <end position="164"/>
    </location>
</feature>
<dbReference type="WBParaSite" id="NBR_0001673701-mRNA-1">
    <property type="protein sequence ID" value="NBR_0001673701-mRNA-1"/>
    <property type="gene ID" value="NBR_0001673701"/>
</dbReference>
<dbReference type="SUPFAM" id="SSF53092">
    <property type="entry name" value="Creatinase/prolidase N-terminal domain"/>
    <property type="match status" value="1"/>
</dbReference>
<dbReference type="GO" id="GO:0005737">
    <property type="term" value="C:cytoplasm"/>
    <property type="evidence" value="ECO:0007669"/>
    <property type="project" value="UniProtKB-ARBA"/>
</dbReference>
<dbReference type="EMBL" id="UYSL01022370">
    <property type="protein sequence ID" value="VDL80333.1"/>
    <property type="molecule type" value="Genomic_DNA"/>
</dbReference>
<protein>
    <submittedName>
        <fullName evidence="9">Creatinase/aminopeptidase</fullName>
    </submittedName>
</protein>
<comment type="similarity">
    <text evidence="1">Belongs to the peptidase M24B family.</text>
</comment>
<dbReference type="PANTHER" id="PTHR43763:SF6">
    <property type="entry name" value="XAA-PRO AMINOPEPTIDASE 1"/>
    <property type="match status" value="1"/>
</dbReference>
<reference evidence="7 8" key="2">
    <citation type="submission" date="2018-11" db="EMBL/GenBank/DDBJ databases">
        <authorList>
            <consortium name="Pathogen Informatics"/>
        </authorList>
    </citation>
    <scope>NUCLEOTIDE SEQUENCE [LARGE SCALE GENOMIC DNA]</scope>
</reference>
<dbReference type="GO" id="GO:0004177">
    <property type="term" value="F:aminopeptidase activity"/>
    <property type="evidence" value="ECO:0007669"/>
    <property type="project" value="UniProtKB-ARBA"/>
</dbReference>
<dbReference type="InterPro" id="IPR000994">
    <property type="entry name" value="Pept_M24"/>
</dbReference>
<name>A0A0N4YIJ4_NIPBR</name>
<evidence type="ECO:0000256" key="2">
    <source>
        <dbReference type="ARBA" id="ARBA00022723"/>
    </source>
</evidence>
<dbReference type="InterPro" id="IPR000587">
    <property type="entry name" value="Creatinase_N"/>
</dbReference>
<keyword evidence="8" id="KW-1185">Reference proteome</keyword>
<sequence>MSTTADLVRAQFSSQKVLDATKGSPIKAYLLPSTDAHQQSFIEFRTIFSVPDSCLKPILIVVIFESEYLADHDFRVKFLTGFTGSNATVAVTTKSAVLWTDGRYFTQAMEQLMPPFTLLKESTAESISVEDFLASQLEVGDWLAIDPTLHTYDGGLRLTRTLEGMGFHVAPVRQNLVDEFWNNRPPLQSKGPIVLSEKEHGRCVKDKLKELRQRIAQKKCSSIILAALDDIMCELPKDAVESYIVYRDIPGLLNIRGFDIKHNPLAYSYLLVTPSEVHLFMDKDDDTVRGHLANEGVTLHPYAKAYEFMSSWHEKQKVDLKDKHRVFVPTSTNYLFGMLFAHSSISEGSPVQVMKGVKNPVELEGMRQSHIRDSAALVSFLMWVENELLEGRSYSEIEMAAKVDSMRAAVEKYMDLSFSTISAAGDHAAKPHYHSEGEEGKRQVTADQVYLVDSGAHYRFVPKEFIQHNTLVLKGHINLANTVFPQAITGIRLDTLSRHALWQAGLDFGHGTGHGVGHYLNVHEGPASIGHRTAAYGSDCWVREGMVLTIEPGYYLVGKWGIRIENCYEVVKAKVPSGADFLGFRALTLAPIQTDLIDKSLLTETEVEWLNSYHDQVLFTVGGYLEKNGKAAELKWLEEQCAHI</sequence>
<dbReference type="InterPro" id="IPR032416">
    <property type="entry name" value="Peptidase_M24_C"/>
</dbReference>
<dbReference type="Pfam" id="PF16189">
    <property type="entry name" value="Creatinase_N_2"/>
    <property type="match status" value="1"/>
</dbReference>
<dbReference type="SUPFAM" id="SSF55920">
    <property type="entry name" value="Creatinase/aminopeptidase"/>
    <property type="match status" value="1"/>
</dbReference>
<reference evidence="9" key="1">
    <citation type="submission" date="2017-02" db="UniProtKB">
        <authorList>
            <consortium name="WormBaseParasite"/>
        </authorList>
    </citation>
    <scope>IDENTIFICATION</scope>
</reference>
<evidence type="ECO:0000313" key="9">
    <source>
        <dbReference type="WBParaSite" id="NBR_0001673701-mRNA-1"/>
    </source>
</evidence>
<evidence type="ECO:0000259" key="4">
    <source>
        <dbReference type="Pfam" id="PF00557"/>
    </source>
</evidence>
<feature type="domain" description="Peptidase M24" evidence="4">
    <location>
        <begin position="364"/>
        <end position="570"/>
    </location>
</feature>
<dbReference type="InterPro" id="IPR050422">
    <property type="entry name" value="X-Pro_aminopeptidase_P"/>
</dbReference>
<keyword evidence="3" id="KW-0378">Hydrolase</keyword>
<dbReference type="Pfam" id="PF01321">
    <property type="entry name" value="Creatinase_N"/>
    <property type="match status" value="1"/>
</dbReference>
<evidence type="ECO:0000256" key="1">
    <source>
        <dbReference type="ARBA" id="ARBA00008766"/>
    </source>
</evidence>